<name>A0A0D2FTW9_9EURO</name>
<feature type="domain" description="Major facilitator superfamily (MFS) profile" evidence="7">
    <location>
        <begin position="56"/>
        <end position="518"/>
    </location>
</feature>
<feature type="transmembrane region" description="Helical" evidence="6">
    <location>
        <begin position="249"/>
        <end position="272"/>
    </location>
</feature>
<keyword evidence="3 6" id="KW-1133">Transmembrane helix</keyword>
<feature type="transmembrane region" description="Helical" evidence="6">
    <location>
        <begin position="394"/>
        <end position="411"/>
    </location>
</feature>
<dbReference type="HOGENOM" id="CLU_000960_25_1_1"/>
<dbReference type="PANTHER" id="PTHR23501">
    <property type="entry name" value="MAJOR FACILITATOR SUPERFAMILY"/>
    <property type="match status" value="1"/>
</dbReference>
<dbReference type="GO" id="GO:0005886">
    <property type="term" value="C:plasma membrane"/>
    <property type="evidence" value="ECO:0007669"/>
    <property type="project" value="TreeGrafter"/>
</dbReference>
<dbReference type="InterPro" id="IPR011701">
    <property type="entry name" value="MFS"/>
</dbReference>
<keyword evidence="2 6" id="KW-0812">Transmembrane</keyword>
<evidence type="ECO:0000256" key="1">
    <source>
        <dbReference type="ARBA" id="ARBA00004141"/>
    </source>
</evidence>
<gene>
    <name evidence="8" type="ORF">PV04_02287</name>
</gene>
<evidence type="ECO:0000256" key="4">
    <source>
        <dbReference type="ARBA" id="ARBA00023136"/>
    </source>
</evidence>
<feature type="transmembrane region" description="Helical" evidence="6">
    <location>
        <begin position="180"/>
        <end position="202"/>
    </location>
</feature>
<reference evidence="8 9" key="1">
    <citation type="submission" date="2015-01" db="EMBL/GenBank/DDBJ databases">
        <title>The Genome Sequence of Capronia semiimmersa CBS27337.</title>
        <authorList>
            <consortium name="The Broad Institute Genomics Platform"/>
            <person name="Cuomo C."/>
            <person name="de Hoog S."/>
            <person name="Gorbushina A."/>
            <person name="Stielow B."/>
            <person name="Teixiera M."/>
            <person name="Abouelleil A."/>
            <person name="Chapman S.B."/>
            <person name="Priest M."/>
            <person name="Young S.K."/>
            <person name="Wortman J."/>
            <person name="Nusbaum C."/>
            <person name="Birren B."/>
        </authorList>
    </citation>
    <scope>NUCLEOTIDE SEQUENCE [LARGE SCALE GENOMIC DNA]</scope>
    <source>
        <strain evidence="8 9">CBS 27337</strain>
    </source>
</reference>
<sequence>MAEKDLSQTTEIIENAAHTDERERERERQRAAEFEAPMQHIQELNEAEHINLSWRSWLVVFVTCFAIMAQVFVVVAAGSVIAFIIRDLGDAPLAGWIIQGPLLMQSVLSPIVGRLSDVLDRKWLASIPPLIAFGGAVMSAKATSMSMLIGGGILIGTTLSTIAIVQAIPSEVLPLKYRALANGFAFLGGAVGGLVGGLGAGGVTNQSPSGWRDIFWMQAAFHLATFLGLVFFYHPTRRSDYPKMSLKQYIWAIDPIGSSLFIVACTLLLLALDWAGGAYPWSDAHVAAPLGIGLGFLLLFCLYEWKGRDDGIVAHVFFKGSPNFALSVFSFAVEGWIFYSAVNSVTPQIVLNLGFQTNAWKISLRQLSYSLVTMFASIPITLYATKYKDLKTPLIVTFGVFLIVCILYTVITPSWNHAQYGINVLSGFGQSGPLTLIVALIQFTSPHAFLSTATGLGFSARAIGGAFGSAVLDAIINGKLKSYGTKVGGAAMKAGLPESSVPALLSALATGAGLTDVPGINATIIDKTVDASHWEYAHAYRLAWASIIPFVVLALVGIWFLKGVKELMTEKVEATVEHIEKVEPVKA</sequence>
<dbReference type="CDD" id="cd06179">
    <property type="entry name" value="MFS_TRI12_like"/>
    <property type="match status" value="1"/>
</dbReference>
<dbReference type="SUPFAM" id="SSF103473">
    <property type="entry name" value="MFS general substrate transporter"/>
    <property type="match status" value="1"/>
</dbReference>
<evidence type="ECO:0000256" key="3">
    <source>
        <dbReference type="ARBA" id="ARBA00022989"/>
    </source>
</evidence>
<evidence type="ECO:0000256" key="2">
    <source>
        <dbReference type="ARBA" id="ARBA00022692"/>
    </source>
</evidence>
<evidence type="ECO:0000256" key="6">
    <source>
        <dbReference type="SAM" id="Phobius"/>
    </source>
</evidence>
<dbReference type="InterPro" id="IPR036259">
    <property type="entry name" value="MFS_trans_sf"/>
</dbReference>
<proteinExistence type="predicted"/>
<dbReference type="Gene3D" id="1.20.1250.20">
    <property type="entry name" value="MFS general substrate transporter like domains"/>
    <property type="match status" value="1"/>
</dbReference>
<evidence type="ECO:0000313" key="8">
    <source>
        <dbReference type="EMBL" id="KIW69975.1"/>
    </source>
</evidence>
<dbReference type="InterPro" id="IPR020846">
    <property type="entry name" value="MFS_dom"/>
</dbReference>
<evidence type="ECO:0000313" key="9">
    <source>
        <dbReference type="Proteomes" id="UP000054266"/>
    </source>
</evidence>
<feature type="transmembrane region" description="Helical" evidence="6">
    <location>
        <begin position="214"/>
        <end position="233"/>
    </location>
</feature>
<feature type="transmembrane region" description="Helical" evidence="6">
    <location>
        <begin position="284"/>
        <end position="303"/>
    </location>
</feature>
<keyword evidence="4 6" id="KW-0472">Membrane</keyword>
<feature type="transmembrane region" description="Helical" evidence="6">
    <location>
        <begin position="542"/>
        <end position="561"/>
    </location>
</feature>
<comment type="subcellular location">
    <subcellularLocation>
        <location evidence="1">Membrane</location>
        <topology evidence="1">Multi-pass membrane protein</topology>
    </subcellularLocation>
</comment>
<feature type="region of interest" description="Disordered" evidence="5">
    <location>
        <begin position="1"/>
        <end position="28"/>
    </location>
</feature>
<dbReference type="Proteomes" id="UP000054266">
    <property type="component" value="Unassembled WGS sequence"/>
</dbReference>
<feature type="transmembrane region" description="Helical" evidence="6">
    <location>
        <begin position="362"/>
        <end position="382"/>
    </location>
</feature>
<protein>
    <recommendedName>
        <fullName evidence="7">Major facilitator superfamily (MFS) profile domain-containing protein</fullName>
    </recommendedName>
</protein>
<feature type="transmembrane region" description="Helical" evidence="6">
    <location>
        <begin position="148"/>
        <end position="168"/>
    </location>
</feature>
<dbReference type="EMBL" id="KN846957">
    <property type="protein sequence ID" value="KIW69975.1"/>
    <property type="molecule type" value="Genomic_DNA"/>
</dbReference>
<dbReference type="Pfam" id="PF07690">
    <property type="entry name" value="MFS_1"/>
    <property type="match status" value="1"/>
</dbReference>
<feature type="transmembrane region" description="Helical" evidence="6">
    <location>
        <begin position="57"/>
        <end position="85"/>
    </location>
</feature>
<dbReference type="GO" id="GO:0022857">
    <property type="term" value="F:transmembrane transporter activity"/>
    <property type="evidence" value="ECO:0007669"/>
    <property type="project" value="InterPro"/>
</dbReference>
<dbReference type="AlphaFoldDB" id="A0A0D2FTW9"/>
<evidence type="ECO:0000259" key="7">
    <source>
        <dbReference type="PROSITE" id="PS50850"/>
    </source>
</evidence>
<accession>A0A0D2FTW9</accession>
<feature type="compositionally biased region" description="Basic and acidic residues" evidence="5">
    <location>
        <begin position="17"/>
        <end position="28"/>
    </location>
</feature>
<organism evidence="8 9">
    <name type="scientific">Phialophora macrospora</name>
    <dbReference type="NCBI Taxonomy" id="1851006"/>
    <lineage>
        <taxon>Eukaryota</taxon>
        <taxon>Fungi</taxon>
        <taxon>Dikarya</taxon>
        <taxon>Ascomycota</taxon>
        <taxon>Pezizomycotina</taxon>
        <taxon>Eurotiomycetes</taxon>
        <taxon>Chaetothyriomycetidae</taxon>
        <taxon>Chaetothyriales</taxon>
        <taxon>Herpotrichiellaceae</taxon>
        <taxon>Phialophora</taxon>
    </lineage>
</organism>
<keyword evidence="9" id="KW-1185">Reference proteome</keyword>
<dbReference type="InterPro" id="IPR053791">
    <property type="entry name" value="MFS_Tri12-like"/>
</dbReference>
<dbReference type="PANTHER" id="PTHR23501:SF195">
    <property type="entry name" value="PEP5"/>
    <property type="match status" value="1"/>
</dbReference>
<evidence type="ECO:0000256" key="5">
    <source>
        <dbReference type="SAM" id="MobiDB-lite"/>
    </source>
</evidence>
<dbReference type="PROSITE" id="PS50850">
    <property type="entry name" value="MFS"/>
    <property type="match status" value="1"/>
</dbReference>